<evidence type="ECO:0008006" key="4">
    <source>
        <dbReference type="Google" id="ProtNLM"/>
    </source>
</evidence>
<sequence>MGKEYKNIAFLFRSVVALFVPLIILLTILQIYAFHKDFYLKEYEKYQVSKVTGMSMEDLEKVTIKIIRYLQGQENDLVIEAKIKGQTREVFGEREKQHMIDVKNLFEGGYKVRNISALVVFASILLLAKFSRNFQVDFFKGLFQSSMFAFLLMGILLILMKIDFYRYFTYFHEIFFTNDLWLLDPNTEILIQMLPLEFFTDIATRIVGWFIGTMGVMGALSYDRLRKIV</sequence>
<dbReference type="Pfam" id="PF07314">
    <property type="entry name" value="Lit"/>
    <property type="match status" value="1"/>
</dbReference>
<name>A0A140LEK4_9FIRM</name>
<protein>
    <recommendedName>
        <fullName evidence="4">TIGR01906 family membrane protein</fullName>
    </recommendedName>
</protein>
<feature type="transmembrane region" description="Helical" evidence="1">
    <location>
        <begin position="112"/>
        <end position="130"/>
    </location>
</feature>
<evidence type="ECO:0000256" key="1">
    <source>
        <dbReference type="SAM" id="Phobius"/>
    </source>
</evidence>
<keyword evidence="1" id="KW-1133">Transmembrane helix</keyword>
<accession>A0A140LEK4</accession>
<dbReference type="OrthoDB" id="9813051at2"/>
<dbReference type="NCBIfam" id="TIGR01906">
    <property type="entry name" value="integ_TIGR01906"/>
    <property type="match status" value="1"/>
</dbReference>
<feature type="transmembrane region" description="Helical" evidence="1">
    <location>
        <begin position="12"/>
        <end position="33"/>
    </location>
</feature>
<feature type="transmembrane region" description="Helical" evidence="1">
    <location>
        <begin position="202"/>
        <end position="222"/>
    </location>
</feature>
<dbReference type="InterPro" id="IPR010178">
    <property type="entry name" value="Lit"/>
</dbReference>
<dbReference type="STRING" id="520762.AN619_01390"/>
<keyword evidence="3" id="KW-1185">Reference proteome</keyword>
<gene>
    <name evidence="2" type="ORF">AN619_01390</name>
</gene>
<comment type="caution">
    <text evidence="2">The sequence shown here is derived from an EMBL/GenBank/DDBJ whole genome shotgun (WGS) entry which is preliminary data.</text>
</comment>
<organism evidence="2 3">
    <name type="scientific">Thermotalea metallivorans</name>
    <dbReference type="NCBI Taxonomy" id="520762"/>
    <lineage>
        <taxon>Bacteria</taxon>
        <taxon>Bacillati</taxon>
        <taxon>Bacillota</taxon>
        <taxon>Clostridia</taxon>
        <taxon>Peptostreptococcales</taxon>
        <taxon>Thermotaleaceae</taxon>
        <taxon>Thermotalea</taxon>
    </lineage>
</organism>
<keyword evidence="1" id="KW-0812">Transmembrane</keyword>
<dbReference type="Proteomes" id="UP000070456">
    <property type="component" value="Unassembled WGS sequence"/>
</dbReference>
<feature type="transmembrane region" description="Helical" evidence="1">
    <location>
        <begin position="142"/>
        <end position="162"/>
    </location>
</feature>
<dbReference type="RefSeq" id="WP_068554062.1">
    <property type="nucleotide sequence ID" value="NZ_LOEE01000003.1"/>
</dbReference>
<evidence type="ECO:0000313" key="2">
    <source>
        <dbReference type="EMBL" id="KXG78979.1"/>
    </source>
</evidence>
<proteinExistence type="predicted"/>
<dbReference type="EMBL" id="LOEE01000003">
    <property type="protein sequence ID" value="KXG78979.1"/>
    <property type="molecule type" value="Genomic_DNA"/>
</dbReference>
<dbReference type="AlphaFoldDB" id="A0A140LEK4"/>
<keyword evidence="1" id="KW-0472">Membrane</keyword>
<reference evidence="2 3" key="1">
    <citation type="submission" date="2015-12" db="EMBL/GenBank/DDBJ databases">
        <title>Draft genome sequence of the thermoanaerobe Thermotalea metallivorans, an isolate from the runoff channel of the Great Artesian Basin, Australia.</title>
        <authorList>
            <person name="Patel B.K."/>
        </authorList>
    </citation>
    <scope>NUCLEOTIDE SEQUENCE [LARGE SCALE GENOMIC DNA]</scope>
    <source>
        <strain evidence="2 3">B2-1</strain>
    </source>
</reference>
<evidence type="ECO:0000313" key="3">
    <source>
        <dbReference type="Proteomes" id="UP000070456"/>
    </source>
</evidence>